<protein>
    <submittedName>
        <fullName evidence="2">Helix-turn-helix transcriptional regulator</fullName>
    </submittedName>
</protein>
<accession>A0A4S8EZ94</accession>
<reference evidence="2 3" key="1">
    <citation type="journal article" date="2015" name="Antonie Van Leeuwenhoek">
        <title>Lampropedia puyangensis sp. nov., isolated from symptomatic bark of Populus ? euramericana canker and emended description of Lampropedia hyalina (Ehrenberg 1832) Lee et al. 2004.</title>
        <authorList>
            <person name="Li Y."/>
            <person name="Wang T."/>
            <person name="Piao C.G."/>
            <person name="Wang L.F."/>
            <person name="Tian G.Z."/>
            <person name="Zhu T.H."/>
            <person name="Guo M.W."/>
        </authorList>
    </citation>
    <scope>NUCLEOTIDE SEQUENCE [LARGE SCALE GENOMIC DNA]</scope>
    <source>
        <strain evidence="2 3">2-bin</strain>
    </source>
</reference>
<dbReference type="RefSeq" id="WP_136573969.1">
    <property type="nucleotide sequence ID" value="NZ_STFG01000013.1"/>
</dbReference>
<dbReference type="CDD" id="cd00093">
    <property type="entry name" value="HTH_XRE"/>
    <property type="match status" value="1"/>
</dbReference>
<dbReference type="GO" id="GO:0003677">
    <property type="term" value="F:DNA binding"/>
    <property type="evidence" value="ECO:0007669"/>
    <property type="project" value="InterPro"/>
</dbReference>
<keyword evidence="3" id="KW-1185">Reference proteome</keyword>
<proteinExistence type="predicted"/>
<sequence>MKYHLSSAKDIGQLVKAVRKQSNIRQDDLAGLVGVSRQFATDLEKGKPTLQLEKVLLVLAELGIRLEVEVPEPVLEKLADIQAAQATKAENAIKQTDTTETAKAQP</sequence>
<dbReference type="SUPFAM" id="SSF47413">
    <property type="entry name" value="lambda repressor-like DNA-binding domains"/>
    <property type="match status" value="1"/>
</dbReference>
<comment type="caution">
    <text evidence="2">The sequence shown here is derived from an EMBL/GenBank/DDBJ whole genome shotgun (WGS) entry which is preliminary data.</text>
</comment>
<dbReference type="AlphaFoldDB" id="A0A4S8EZ94"/>
<dbReference type="SMART" id="SM00530">
    <property type="entry name" value="HTH_XRE"/>
    <property type="match status" value="1"/>
</dbReference>
<dbReference type="PROSITE" id="PS50943">
    <property type="entry name" value="HTH_CROC1"/>
    <property type="match status" value="1"/>
</dbReference>
<feature type="domain" description="HTH cro/C1-type" evidence="1">
    <location>
        <begin position="15"/>
        <end position="70"/>
    </location>
</feature>
<dbReference type="Proteomes" id="UP000308917">
    <property type="component" value="Unassembled WGS sequence"/>
</dbReference>
<dbReference type="OrthoDB" id="9156632at2"/>
<evidence type="ECO:0000313" key="3">
    <source>
        <dbReference type="Proteomes" id="UP000308917"/>
    </source>
</evidence>
<gene>
    <name evidence="2" type="ORF">E9531_11805</name>
</gene>
<dbReference type="InterPro" id="IPR001387">
    <property type="entry name" value="Cro/C1-type_HTH"/>
</dbReference>
<evidence type="ECO:0000259" key="1">
    <source>
        <dbReference type="PROSITE" id="PS50943"/>
    </source>
</evidence>
<dbReference type="InterPro" id="IPR010982">
    <property type="entry name" value="Lambda_DNA-bd_dom_sf"/>
</dbReference>
<name>A0A4S8EZ94_9BURK</name>
<evidence type="ECO:0000313" key="2">
    <source>
        <dbReference type="EMBL" id="THT99630.1"/>
    </source>
</evidence>
<dbReference type="EMBL" id="STFG01000013">
    <property type="protein sequence ID" value="THT99630.1"/>
    <property type="molecule type" value="Genomic_DNA"/>
</dbReference>
<dbReference type="Gene3D" id="1.10.260.40">
    <property type="entry name" value="lambda repressor-like DNA-binding domains"/>
    <property type="match status" value="1"/>
</dbReference>
<organism evidence="2 3">
    <name type="scientific">Lampropedia puyangensis</name>
    <dbReference type="NCBI Taxonomy" id="1330072"/>
    <lineage>
        <taxon>Bacteria</taxon>
        <taxon>Pseudomonadati</taxon>
        <taxon>Pseudomonadota</taxon>
        <taxon>Betaproteobacteria</taxon>
        <taxon>Burkholderiales</taxon>
        <taxon>Comamonadaceae</taxon>
        <taxon>Lampropedia</taxon>
    </lineage>
</organism>
<dbReference type="Pfam" id="PF01381">
    <property type="entry name" value="HTH_3"/>
    <property type="match status" value="1"/>
</dbReference>